<dbReference type="PROSITE" id="PS50943">
    <property type="entry name" value="HTH_CROC1"/>
    <property type="match status" value="1"/>
</dbReference>
<dbReference type="PANTHER" id="PTHR46797">
    <property type="entry name" value="HTH-TYPE TRANSCRIPTIONAL REGULATOR"/>
    <property type="match status" value="1"/>
</dbReference>
<feature type="compositionally biased region" description="Basic and acidic residues" evidence="2">
    <location>
        <begin position="195"/>
        <end position="208"/>
    </location>
</feature>
<reference evidence="4 5" key="1">
    <citation type="journal article" date="2019" name="Int. J. Syst. Evol. Microbiol.">
        <title>The Global Catalogue of Microorganisms (GCM) 10K type strain sequencing project: providing services to taxonomists for standard genome sequencing and annotation.</title>
        <authorList>
            <consortium name="The Broad Institute Genomics Platform"/>
            <consortium name="The Broad Institute Genome Sequencing Center for Infectious Disease"/>
            <person name="Wu L."/>
            <person name="Ma J."/>
        </authorList>
    </citation>
    <scope>NUCLEOTIDE SEQUENCE [LARGE SCALE GENOMIC DNA]</scope>
    <source>
        <strain evidence="4 5">JCM 15481</strain>
    </source>
</reference>
<dbReference type="InterPro" id="IPR013096">
    <property type="entry name" value="Cupin_2"/>
</dbReference>
<sequence>MDSAFASTTGGVARAVRAHREARGWSLGALAGRTGLSKTLLSTLESGTGNPSLETMWRLARAFDITLGTLLGEEDAPRVRLVRSGDGPSMTSESGLVARLVLAEGRSHRTEIYDVRVLAGTPYTSLHPPGTEELVYCVEGSLETGPEGREATLSPGDALWFPGDVPHRYHSREGARVLSVMSYPPARYGGATADHGPETARADEEQHG</sequence>
<accession>A0ABN2Z425</accession>
<evidence type="ECO:0000259" key="3">
    <source>
        <dbReference type="PROSITE" id="PS50943"/>
    </source>
</evidence>
<dbReference type="EMBL" id="BAAAPF010000175">
    <property type="protein sequence ID" value="GAA2136453.1"/>
    <property type="molecule type" value="Genomic_DNA"/>
</dbReference>
<keyword evidence="5" id="KW-1185">Reference proteome</keyword>
<dbReference type="CDD" id="cd02209">
    <property type="entry name" value="cupin_XRE_C"/>
    <property type="match status" value="1"/>
</dbReference>
<evidence type="ECO:0000256" key="2">
    <source>
        <dbReference type="SAM" id="MobiDB-lite"/>
    </source>
</evidence>
<proteinExistence type="predicted"/>
<feature type="domain" description="HTH cro/C1-type" evidence="3">
    <location>
        <begin position="16"/>
        <end position="70"/>
    </location>
</feature>
<feature type="region of interest" description="Disordered" evidence="2">
    <location>
        <begin position="188"/>
        <end position="208"/>
    </location>
</feature>
<comment type="caution">
    <text evidence="4">The sequence shown here is derived from an EMBL/GenBank/DDBJ whole genome shotgun (WGS) entry which is preliminary data.</text>
</comment>
<dbReference type="InterPro" id="IPR014710">
    <property type="entry name" value="RmlC-like_jellyroll"/>
</dbReference>
<dbReference type="Pfam" id="PF01381">
    <property type="entry name" value="HTH_3"/>
    <property type="match status" value="1"/>
</dbReference>
<dbReference type="CDD" id="cd00093">
    <property type="entry name" value="HTH_XRE"/>
    <property type="match status" value="1"/>
</dbReference>
<gene>
    <name evidence="4" type="ORF">GCM10009802_45290</name>
</gene>
<dbReference type="Pfam" id="PF07883">
    <property type="entry name" value="Cupin_2"/>
    <property type="match status" value="1"/>
</dbReference>
<name>A0ABN2Z425_9ACTN</name>
<organism evidence="4 5">
    <name type="scientific">Streptomyces synnematoformans</name>
    <dbReference type="NCBI Taxonomy" id="415721"/>
    <lineage>
        <taxon>Bacteria</taxon>
        <taxon>Bacillati</taxon>
        <taxon>Actinomycetota</taxon>
        <taxon>Actinomycetes</taxon>
        <taxon>Kitasatosporales</taxon>
        <taxon>Streptomycetaceae</taxon>
        <taxon>Streptomyces</taxon>
    </lineage>
</organism>
<evidence type="ECO:0000256" key="1">
    <source>
        <dbReference type="ARBA" id="ARBA00023125"/>
    </source>
</evidence>
<dbReference type="PANTHER" id="PTHR46797:SF1">
    <property type="entry name" value="METHYLPHOSPHONATE SYNTHASE"/>
    <property type="match status" value="1"/>
</dbReference>
<evidence type="ECO:0000313" key="5">
    <source>
        <dbReference type="Proteomes" id="UP001500443"/>
    </source>
</evidence>
<evidence type="ECO:0000313" key="4">
    <source>
        <dbReference type="EMBL" id="GAA2136453.1"/>
    </source>
</evidence>
<dbReference type="InterPro" id="IPR011051">
    <property type="entry name" value="RmlC_Cupin_sf"/>
</dbReference>
<dbReference type="Proteomes" id="UP001500443">
    <property type="component" value="Unassembled WGS sequence"/>
</dbReference>
<keyword evidence="1" id="KW-0238">DNA-binding</keyword>
<dbReference type="SMART" id="SM00530">
    <property type="entry name" value="HTH_XRE"/>
    <property type="match status" value="1"/>
</dbReference>
<protein>
    <submittedName>
        <fullName evidence="4">XRE family transcriptional regulator</fullName>
    </submittedName>
</protein>
<dbReference type="SUPFAM" id="SSF47413">
    <property type="entry name" value="lambda repressor-like DNA-binding domains"/>
    <property type="match status" value="1"/>
</dbReference>
<dbReference type="InterPro" id="IPR001387">
    <property type="entry name" value="Cro/C1-type_HTH"/>
</dbReference>
<dbReference type="Gene3D" id="2.60.120.10">
    <property type="entry name" value="Jelly Rolls"/>
    <property type="match status" value="1"/>
</dbReference>
<dbReference type="InterPro" id="IPR050807">
    <property type="entry name" value="TransReg_Diox_bact_type"/>
</dbReference>
<dbReference type="SUPFAM" id="SSF51182">
    <property type="entry name" value="RmlC-like cupins"/>
    <property type="match status" value="1"/>
</dbReference>
<dbReference type="Gene3D" id="1.10.260.40">
    <property type="entry name" value="lambda repressor-like DNA-binding domains"/>
    <property type="match status" value="1"/>
</dbReference>
<dbReference type="RefSeq" id="WP_344291841.1">
    <property type="nucleotide sequence ID" value="NZ_BAAAPF010000175.1"/>
</dbReference>
<dbReference type="InterPro" id="IPR010982">
    <property type="entry name" value="Lambda_DNA-bd_dom_sf"/>
</dbReference>